<dbReference type="InterPro" id="IPR008928">
    <property type="entry name" value="6-hairpin_glycosidase_sf"/>
</dbReference>
<dbReference type="InterPro" id="IPR049164">
    <property type="entry name" value="Glyco_hydro_78_N"/>
</dbReference>
<reference evidence="3" key="1">
    <citation type="journal article" date="2021" name="PeerJ">
        <title>Extensive microbial diversity within the chicken gut microbiome revealed by metagenomics and culture.</title>
        <authorList>
            <person name="Gilroy R."/>
            <person name="Ravi A."/>
            <person name="Getino M."/>
            <person name="Pursley I."/>
            <person name="Horton D.L."/>
            <person name="Alikhan N.F."/>
            <person name="Baker D."/>
            <person name="Gharbi K."/>
            <person name="Hall N."/>
            <person name="Watson M."/>
            <person name="Adriaenssens E.M."/>
            <person name="Foster-Nyarko E."/>
            <person name="Jarju S."/>
            <person name="Secka A."/>
            <person name="Antonio M."/>
            <person name="Oren A."/>
            <person name="Chaudhuri R.R."/>
            <person name="La Ragione R."/>
            <person name="Hildebrand F."/>
            <person name="Pallen M.J."/>
        </authorList>
    </citation>
    <scope>NUCLEOTIDE SEQUENCE</scope>
    <source>
        <strain evidence="3">CHK196-7946</strain>
    </source>
</reference>
<dbReference type="InterPro" id="IPR035396">
    <property type="entry name" value="Bac_rhamnosid6H"/>
</dbReference>
<gene>
    <name evidence="3" type="ORF">H9697_07125</name>
</gene>
<dbReference type="PANTHER" id="PTHR34987:SF4">
    <property type="entry name" value="ALPHA-L-RHAMNOSIDASE C-TERMINAL DOMAIN-CONTAINING PROTEIN"/>
    <property type="match status" value="1"/>
</dbReference>
<proteinExistence type="predicted"/>
<protein>
    <submittedName>
        <fullName evidence="3">Sugar hydrolase</fullName>
    </submittedName>
</protein>
<dbReference type="GO" id="GO:0016787">
    <property type="term" value="F:hydrolase activity"/>
    <property type="evidence" value="ECO:0007669"/>
    <property type="project" value="UniProtKB-KW"/>
</dbReference>
<keyword evidence="3" id="KW-0378">Hydrolase</keyword>
<comment type="caution">
    <text evidence="3">The sequence shown here is derived from an EMBL/GenBank/DDBJ whole genome shotgun (WGS) entry which is preliminary data.</text>
</comment>
<dbReference type="PANTHER" id="PTHR34987">
    <property type="entry name" value="C, PUTATIVE (AFU_ORTHOLOGUE AFUA_3G02880)-RELATED"/>
    <property type="match status" value="1"/>
</dbReference>
<dbReference type="InterPro" id="IPR012341">
    <property type="entry name" value="6hp_glycosidase-like_sf"/>
</dbReference>
<dbReference type="Pfam" id="PF21104">
    <property type="entry name" value="Glyco_hydro_78_N"/>
    <property type="match status" value="1"/>
</dbReference>
<name>A0A9D2QAB4_9FIRM</name>
<organism evidence="3 4">
    <name type="scientific">Candidatus Mediterraneibacter faecavium</name>
    <dbReference type="NCBI Taxonomy" id="2838668"/>
    <lineage>
        <taxon>Bacteria</taxon>
        <taxon>Bacillati</taxon>
        <taxon>Bacillota</taxon>
        <taxon>Clostridia</taxon>
        <taxon>Lachnospirales</taxon>
        <taxon>Lachnospiraceae</taxon>
        <taxon>Mediterraneibacter</taxon>
    </lineage>
</organism>
<evidence type="ECO:0000313" key="4">
    <source>
        <dbReference type="Proteomes" id="UP000823902"/>
    </source>
</evidence>
<accession>A0A9D2QAB4</accession>
<dbReference type="Pfam" id="PF17389">
    <property type="entry name" value="Bac_rhamnosid6H"/>
    <property type="match status" value="1"/>
</dbReference>
<evidence type="ECO:0000259" key="2">
    <source>
        <dbReference type="Pfam" id="PF21104"/>
    </source>
</evidence>
<dbReference type="EMBL" id="DWVY01000037">
    <property type="protein sequence ID" value="HJC74704.1"/>
    <property type="molecule type" value="Genomic_DNA"/>
</dbReference>
<dbReference type="Gene3D" id="1.50.10.10">
    <property type="match status" value="1"/>
</dbReference>
<dbReference type="AlphaFoldDB" id="A0A9D2QAB4"/>
<dbReference type="Proteomes" id="UP000823902">
    <property type="component" value="Unassembled WGS sequence"/>
</dbReference>
<sequence length="531" mass="62561">MAAVCILDEFEVHKNEEFLKVADGLKPELHETVVRPQRLLQFEKHLKLERKPDMNQIEVMEEKPEELAKKQFKRDDHIVLDFGDHQVGYVTLELSSAGSHQDAPAYLYLRFAERIEELGSDPAKYDGWLSKSWIQEEYIHVDILPAKISLPRRYAFRYLEIKVIDVSMKFSVVINDVYTRAVSAVCQDDIAPLKMDDPLLRKIDRVAVRTLHNCMQDVFEDGPKRDRRLWLGDFRLQARADYKTFKNYDLVKRCLYLFGGMTFNEGKIPACLFTEPQPEPDDTYLFDFALLYGSALLDYYEETQDKKTLNDLYPVAIRQIEIGLDYLNEDHVIPDRSNEFWCLIDWGEGLNTQAASLAVLIYSIRYGVRLAKYMGDTEHVEQLGKKEEELKKSAVEHFWDEEQQLFVSGSERQISWATQIWMILARVFPKEKNRELILRTIDVNPRIQIVTPYMYHHYIDALIRSDEKERALDEIRRYWGEMVHDGADTFWEVYNPYNKYESPYGSVMMNSFCHAWSCTPTYFLRKFYEEA</sequence>
<reference evidence="3" key="2">
    <citation type="submission" date="2021-04" db="EMBL/GenBank/DDBJ databases">
        <authorList>
            <person name="Gilroy R."/>
        </authorList>
    </citation>
    <scope>NUCLEOTIDE SEQUENCE</scope>
    <source>
        <strain evidence="3">CHK196-7946</strain>
    </source>
</reference>
<evidence type="ECO:0000259" key="1">
    <source>
        <dbReference type="Pfam" id="PF17389"/>
    </source>
</evidence>
<dbReference type="GO" id="GO:0005975">
    <property type="term" value="P:carbohydrate metabolic process"/>
    <property type="evidence" value="ECO:0007669"/>
    <property type="project" value="InterPro"/>
</dbReference>
<dbReference type="SUPFAM" id="SSF48208">
    <property type="entry name" value="Six-hairpin glycosidases"/>
    <property type="match status" value="1"/>
</dbReference>
<feature type="domain" description="Alpha-L-rhamnosidase six-hairpin glycosidase" evidence="1">
    <location>
        <begin position="192"/>
        <end position="524"/>
    </location>
</feature>
<feature type="domain" description="Glycosyl hydrolase family 78 alpha-rhamnosidase N-terminal" evidence="2">
    <location>
        <begin position="61"/>
        <end position="181"/>
    </location>
</feature>
<evidence type="ECO:0000313" key="3">
    <source>
        <dbReference type="EMBL" id="HJC74704.1"/>
    </source>
</evidence>